<proteinExistence type="predicted"/>
<keyword evidence="3" id="KW-1185">Reference proteome</keyword>
<dbReference type="AlphaFoldDB" id="A0A221SWI2"/>
<dbReference type="Proteomes" id="UP000259030">
    <property type="component" value="Chromosome"/>
</dbReference>
<keyword evidence="1" id="KW-0472">Membrane</keyword>
<feature type="transmembrane region" description="Helical" evidence="1">
    <location>
        <begin position="32"/>
        <end position="51"/>
    </location>
</feature>
<protein>
    <submittedName>
        <fullName evidence="2">Uncharacterized protein</fullName>
    </submittedName>
</protein>
<dbReference type="KEGG" id="dfc:DFI_08320"/>
<organism evidence="2 3">
    <name type="scientific">Deinococcus ficus</name>
    <dbReference type="NCBI Taxonomy" id="317577"/>
    <lineage>
        <taxon>Bacteria</taxon>
        <taxon>Thermotogati</taxon>
        <taxon>Deinococcota</taxon>
        <taxon>Deinococci</taxon>
        <taxon>Deinococcales</taxon>
        <taxon>Deinococcaceae</taxon>
        <taxon>Deinococcus</taxon>
    </lineage>
</organism>
<evidence type="ECO:0000256" key="1">
    <source>
        <dbReference type="SAM" id="Phobius"/>
    </source>
</evidence>
<evidence type="ECO:0000313" key="2">
    <source>
        <dbReference type="EMBL" id="ASN81000.1"/>
    </source>
</evidence>
<evidence type="ECO:0000313" key="3">
    <source>
        <dbReference type="Proteomes" id="UP000259030"/>
    </source>
</evidence>
<keyword evidence="1" id="KW-0812">Transmembrane</keyword>
<name>A0A221SWI2_9DEIO</name>
<reference evidence="2 3" key="1">
    <citation type="submission" date="2017-05" db="EMBL/GenBank/DDBJ databases">
        <title>The complete genome sequence of Deinococcus ficus isolated from the rhizosphere of the Ficus religiosa L. in Taiwan.</title>
        <authorList>
            <person name="Wu K.-M."/>
            <person name="Liao T.-L."/>
            <person name="Liu Y.-M."/>
            <person name="Young C.-C."/>
            <person name="Tsai S.-F."/>
        </authorList>
    </citation>
    <scope>NUCLEOTIDE SEQUENCE [LARGE SCALE GENOMIC DNA]</scope>
    <source>
        <strain evidence="2 3">CC-FR2-10</strain>
    </source>
</reference>
<gene>
    <name evidence="2" type="ORF">DFI_08320</name>
</gene>
<dbReference type="EMBL" id="CP021081">
    <property type="protein sequence ID" value="ASN81000.1"/>
    <property type="molecule type" value="Genomic_DNA"/>
</dbReference>
<dbReference type="STRING" id="317577.GCA_000419625_02252"/>
<accession>A0A221SWI2</accession>
<sequence length="142" mass="15659">MNYAATLAVLVVLAFWFPLSERLGAQLGIPEAVVASTLGALMTFGLAALIVREQVNRHRAHMANLTAARAQVMAEPEDPRSYFLNGEHLAAMLLRVGRRREAAEVIDRYARLGGARESEIIRLQEALSSAERRQRRARGGHA</sequence>
<keyword evidence="1" id="KW-1133">Transmembrane helix</keyword>
<dbReference type="RefSeq" id="WP_027461750.1">
    <property type="nucleotide sequence ID" value="NZ_CP021081.1"/>
</dbReference>